<gene>
    <name evidence="2" type="ORF">A4U43_C10F10480</name>
</gene>
<feature type="compositionally biased region" description="Low complexity" evidence="1">
    <location>
        <begin position="42"/>
        <end position="52"/>
    </location>
</feature>
<dbReference type="Proteomes" id="UP000243459">
    <property type="component" value="Chromosome 10"/>
</dbReference>
<sequence>MHELRRQWENLPVLIVEHIALRLDGPLTFSSFASSANRGDQSPSPASATSSPRNPPYSSTSHHLLYPSTPPTSSPRTDSTFSPTGSWPLPCQISAAILATPTGTLSVNGSRWKSRVFSQGDGNILNLVVHSNKLYVRFCSNKVEVMDTAGGSIQRVRTIIRPMNCLSELPMFVESDDELLLMWYDDREFEGYRDPIFIGGRGGGREDGGFGCRSVFYTVITGCKVSAVEG</sequence>
<feature type="region of interest" description="Disordered" evidence="1">
    <location>
        <begin position="34"/>
        <end position="83"/>
    </location>
</feature>
<reference evidence="3" key="1">
    <citation type="journal article" date="2017" name="Nat. Commun.">
        <title>The asparagus genome sheds light on the origin and evolution of a young Y chromosome.</title>
        <authorList>
            <person name="Harkess A."/>
            <person name="Zhou J."/>
            <person name="Xu C."/>
            <person name="Bowers J.E."/>
            <person name="Van der Hulst R."/>
            <person name="Ayyampalayam S."/>
            <person name="Mercati F."/>
            <person name="Riccardi P."/>
            <person name="McKain M.R."/>
            <person name="Kakrana A."/>
            <person name="Tang H."/>
            <person name="Ray J."/>
            <person name="Groenendijk J."/>
            <person name="Arikit S."/>
            <person name="Mathioni S.M."/>
            <person name="Nakano M."/>
            <person name="Shan H."/>
            <person name="Telgmann-Rauber A."/>
            <person name="Kanno A."/>
            <person name="Yue Z."/>
            <person name="Chen H."/>
            <person name="Li W."/>
            <person name="Chen Y."/>
            <person name="Xu X."/>
            <person name="Zhang Y."/>
            <person name="Luo S."/>
            <person name="Chen H."/>
            <person name="Gao J."/>
            <person name="Mao Z."/>
            <person name="Pires J.C."/>
            <person name="Luo M."/>
            <person name="Kudrna D."/>
            <person name="Wing R.A."/>
            <person name="Meyers B.C."/>
            <person name="Yi K."/>
            <person name="Kong H."/>
            <person name="Lavrijsen P."/>
            <person name="Sunseri F."/>
            <person name="Falavigna A."/>
            <person name="Ye Y."/>
            <person name="Leebens-Mack J.H."/>
            <person name="Chen G."/>
        </authorList>
    </citation>
    <scope>NUCLEOTIDE SEQUENCE [LARGE SCALE GENOMIC DNA]</scope>
    <source>
        <strain evidence="3">cv. DH0086</strain>
    </source>
</reference>
<keyword evidence="3" id="KW-1185">Reference proteome</keyword>
<feature type="compositionally biased region" description="Low complexity" evidence="1">
    <location>
        <begin position="74"/>
        <end position="83"/>
    </location>
</feature>
<proteinExistence type="predicted"/>
<evidence type="ECO:0000256" key="1">
    <source>
        <dbReference type="SAM" id="MobiDB-lite"/>
    </source>
</evidence>
<accession>A0A5P1E1Y0</accession>
<dbReference type="EMBL" id="CM007390">
    <property type="protein sequence ID" value="ONK56594.1"/>
    <property type="molecule type" value="Genomic_DNA"/>
</dbReference>
<dbReference type="Gramene" id="ONK56594">
    <property type="protein sequence ID" value="ONK56594"/>
    <property type="gene ID" value="A4U43_C10F10480"/>
</dbReference>
<evidence type="ECO:0000313" key="3">
    <source>
        <dbReference type="Proteomes" id="UP000243459"/>
    </source>
</evidence>
<name>A0A5P1E1Y0_ASPOF</name>
<organism evidence="2 3">
    <name type="scientific">Asparagus officinalis</name>
    <name type="common">Garden asparagus</name>
    <dbReference type="NCBI Taxonomy" id="4686"/>
    <lineage>
        <taxon>Eukaryota</taxon>
        <taxon>Viridiplantae</taxon>
        <taxon>Streptophyta</taxon>
        <taxon>Embryophyta</taxon>
        <taxon>Tracheophyta</taxon>
        <taxon>Spermatophyta</taxon>
        <taxon>Magnoliopsida</taxon>
        <taxon>Liliopsida</taxon>
        <taxon>Asparagales</taxon>
        <taxon>Asparagaceae</taxon>
        <taxon>Asparagoideae</taxon>
        <taxon>Asparagus</taxon>
    </lineage>
</organism>
<evidence type="ECO:0000313" key="2">
    <source>
        <dbReference type="EMBL" id="ONK56594.1"/>
    </source>
</evidence>
<protein>
    <submittedName>
        <fullName evidence="2">Uncharacterized protein</fullName>
    </submittedName>
</protein>
<dbReference type="AlphaFoldDB" id="A0A5P1E1Y0"/>